<organism evidence="1 2">
    <name type="scientific">Streptomyces griseoaurantiacus M045</name>
    <dbReference type="NCBI Taxonomy" id="996637"/>
    <lineage>
        <taxon>Bacteria</taxon>
        <taxon>Bacillati</taxon>
        <taxon>Actinomycetota</taxon>
        <taxon>Actinomycetes</taxon>
        <taxon>Kitasatosporales</taxon>
        <taxon>Streptomycetaceae</taxon>
        <taxon>Streptomyces</taxon>
        <taxon>Streptomyces aurantiacus group</taxon>
    </lineage>
</organism>
<dbReference type="STRING" id="996637.SGM_5613"/>
<dbReference type="eggNOG" id="COG0572">
    <property type="taxonomic scope" value="Bacteria"/>
</dbReference>
<reference evidence="1 2" key="1">
    <citation type="journal article" date="2011" name="J. Bacteriol.">
        <title>Draft genome sequence of the marine bacterium Streptomyces griseoaurantiacus M045, which produces novel manumycin-type antibiotics with a pABA core component.</title>
        <authorList>
            <person name="Li F."/>
            <person name="Jiang P."/>
            <person name="Zheng H."/>
            <person name="Wang S."/>
            <person name="Zhao G."/>
            <person name="Qin S."/>
            <person name="Liu Z."/>
        </authorList>
    </citation>
    <scope>NUCLEOTIDE SEQUENCE [LARGE SCALE GENOMIC DNA]</scope>
    <source>
        <strain evidence="1 2">M045</strain>
    </source>
</reference>
<accession>F3NR49</accession>
<dbReference type="Gene3D" id="3.40.50.300">
    <property type="entry name" value="P-loop containing nucleotide triphosphate hydrolases"/>
    <property type="match status" value="1"/>
</dbReference>
<comment type="caution">
    <text evidence="1">The sequence shown here is derived from an EMBL/GenBank/DDBJ whole genome shotgun (WGS) entry which is preliminary data.</text>
</comment>
<evidence type="ECO:0000313" key="2">
    <source>
        <dbReference type="Proteomes" id="UP000003022"/>
    </source>
</evidence>
<dbReference type="EMBL" id="AEYX01000044">
    <property type="protein sequence ID" value="EGG44033.1"/>
    <property type="molecule type" value="Genomic_DNA"/>
</dbReference>
<protein>
    <recommendedName>
        <fullName evidence="3">Uridine kinase</fullName>
    </recommendedName>
</protein>
<evidence type="ECO:0008006" key="3">
    <source>
        <dbReference type="Google" id="ProtNLM"/>
    </source>
</evidence>
<evidence type="ECO:0000313" key="1">
    <source>
        <dbReference type="EMBL" id="EGG44033.1"/>
    </source>
</evidence>
<name>F3NR49_9ACTN</name>
<dbReference type="AlphaFoldDB" id="F3NR49"/>
<sequence length="226" mass="24648">MRTGAPIRGGIMGRVRLEAITWERLAEALADRLLDLTPEDGGSRPRVAVDGAAAARTGALAERVGEALRARGRPSLTVAAEGFWRPASLRLEHGHHDPDSYYEGWLDTGALWREVFGPLEPGADGRVLPDLRDPATDRATRSPYVPLPPGGVLLLHGPFLLNHWFPFDLTVHVLLSAGALRRRTPEDQHWTLPAHARYEAETDPAGTVDVLVRADDPRHPAWNGGG</sequence>
<gene>
    <name evidence="1" type="ORF">SGM_5613</name>
</gene>
<dbReference type="InterPro" id="IPR027417">
    <property type="entry name" value="P-loop_NTPase"/>
</dbReference>
<dbReference type="Proteomes" id="UP000003022">
    <property type="component" value="Unassembled WGS sequence"/>
</dbReference>
<proteinExistence type="predicted"/>
<keyword evidence="2" id="KW-1185">Reference proteome</keyword>